<comment type="caution">
    <text evidence="1">The sequence shown here is derived from an EMBL/GenBank/DDBJ whole genome shotgun (WGS) entry which is preliminary data.</text>
</comment>
<reference evidence="1 2" key="1">
    <citation type="submission" date="2021-05" db="EMBL/GenBank/DDBJ databases">
        <title>Molecular characterization for Shewanella algae harboring chromosomal blaOXA-55-like strains isolated from clinical and environment sample.</title>
        <authorList>
            <person name="Ohama Y."/>
            <person name="Aoki K."/>
            <person name="Harada S."/>
            <person name="Moriya K."/>
            <person name="Ishii Y."/>
            <person name="Tateda K."/>
        </authorList>
    </citation>
    <scope>NUCLEOTIDE SEQUENCE [LARGE SCALE GENOMIC DNA]</scope>
    <source>
        <strain evidence="1 2">MBTL60-118</strain>
    </source>
</reference>
<protein>
    <recommendedName>
        <fullName evidence="3">Outer membrane protein beta-barrel domain-containing protein</fullName>
    </recommendedName>
</protein>
<proteinExistence type="predicted"/>
<sequence>MAYGYEVFQNENTHIQLLAGTRYTNVNYDYHGGIPLLTGNASDSWFDALIGVQGQHQFKDSNLFVNASGQIGGISSDGFYDVQANLGYQFTPAISGTVGYRQFDVDYSNGDFVYDIKQQGWQLGLNWDF</sequence>
<dbReference type="EMBL" id="BPEU01000011">
    <property type="protein sequence ID" value="GIU40161.1"/>
    <property type="molecule type" value="Genomic_DNA"/>
</dbReference>
<evidence type="ECO:0000313" key="2">
    <source>
        <dbReference type="Proteomes" id="UP000773469"/>
    </source>
</evidence>
<dbReference type="InterPro" id="IPR020080">
    <property type="entry name" value="OM_adhesin/peptidase_omptin"/>
</dbReference>
<accession>A0ABQ4NYT7</accession>
<dbReference type="Proteomes" id="UP000773469">
    <property type="component" value="Unassembled WGS sequence"/>
</dbReference>
<evidence type="ECO:0000313" key="1">
    <source>
        <dbReference type="EMBL" id="GIU40161.1"/>
    </source>
</evidence>
<dbReference type="SUPFAM" id="SSF69917">
    <property type="entry name" value="OMPT-like"/>
    <property type="match status" value="1"/>
</dbReference>
<keyword evidence="2" id="KW-1185">Reference proteome</keyword>
<evidence type="ECO:0008006" key="3">
    <source>
        <dbReference type="Google" id="ProtNLM"/>
    </source>
</evidence>
<gene>
    <name evidence="1" type="ORF">TUM3794_17360</name>
</gene>
<organism evidence="1 2">
    <name type="scientific">Shewanella colwelliana</name>
    <name type="common">Alteromonas colwelliana</name>
    <dbReference type="NCBI Taxonomy" id="23"/>
    <lineage>
        <taxon>Bacteria</taxon>
        <taxon>Pseudomonadati</taxon>
        <taxon>Pseudomonadota</taxon>
        <taxon>Gammaproteobacteria</taxon>
        <taxon>Alteromonadales</taxon>
        <taxon>Shewanellaceae</taxon>
        <taxon>Shewanella</taxon>
    </lineage>
</organism>
<name>A0ABQ4NYT7_SHECO</name>